<dbReference type="Pfam" id="PF02465">
    <property type="entry name" value="FliD_N"/>
    <property type="match status" value="1"/>
</dbReference>
<dbReference type="GO" id="GO:0005576">
    <property type="term" value="C:extracellular region"/>
    <property type="evidence" value="ECO:0007669"/>
    <property type="project" value="UniProtKB-SubCell"/>
</dbReference>
<dbReference type="RefSeq" id="WP_066084472.1">
    <property type="nucleotide sequence ID" value="NZ_LRVM01000001.1"/>
</dbReference>
<dbReference type="PATRIC" id="fig|36847.3.peg.821"/>
<organism evidence="8 9">
    <name type="scientific">Anaerotignum neopropionicum</name>
    <dbReference type="NCBI Taxonomy" id="36847"/>
    <lineage>
        <taxon>Bacteria</taxon>
        <taxon>Bacillati</taxon>
        <taxon>Bacillota</taxon>
        <taxon>Clostridia</taxon>
        <taxon>Lachnospirales</taxon>
        <taxon>Anaerotignaceae</taxon>
        <taxon>Anaerotignum</taxon>
    </lineage>
</organism>
<name>A0A136WJE1_9FIRM</name>
<dbReference type="InterPro" id="IPR003481">
    <property type="entry name" value="FliD_N"/>
</dbReference>
<accession>A0A136WJE1</accession>
<dbReference type="GO" id="GO:0009421">
    <property type="term" value="C:bacterial-type flagellum filament cap"/>
    <property type="evidence" value="ECO:0007669"/>
    <property type="project" value="InterPro"/>
</dbReference>
<evidence type="ECO:0000256" key="3">
    <source>
        <dbReference type="ARBA" id="ARBA00023054"/>
    </source>
</evidence>
<comment type="subunit">
    <text evidence="2 5">Homopentamer.</text>
</comment>
<evidence type="ECO:0000256" key="2">
    <source>
        <dbReference type="ARBA" id="ARBA00011255"/>
    </source>
</evidence>
<keyword evidence="5" id="KW-0964">Secreted</keyword>
<keyword evidence="8" id="KW-0969">Cilium</keyword>
<dbReference type="GO" id="GO:0009424">
    <property type="term" value="C:bacterial-type flagellum hook"/>
    <property type="evidence" value="ECO:0007669"/>
    <property type="project" value="UniProtKB-UniRule"/>
</dbReference>
<sequence length="809" mass="86724">MATINSLTSTSSSSNAYGSQSKAIGGLVSGLDTDTLIDGMTIATRSKIAKQKQSKTLLSWKTDAYRAISDKLVSFAQKYTSYTSSTNLTSESFYKKSVVSATGTNNKYVSVSGTAATGERLSLLGVKQLAKDASFTTTDTLSNNIIKTGAINYGDSDSCTITGKNLTVKYGSESYTLTMPEKEGGGVYTSAAEVAEGLTKAMEGVELSNGKKLSEVMSVTANGETLSFKNIDGVGNGLEITGGNADLMKILGITSGSSSLVNKSITDEGVDAVAAIDAEDLHANVSFAEKMKGKSLTFEYNGTKKTITFDDETKLDESKFMEYIQDELNSAFGKGRIQLTQDGEKRIQFETTVPGGGVDQSSILYITSGSTGVMGDGSVLGIRNGSSNKVNLDSTLAESGIKDVASVNLENGTEYEITINGESIKFTYEENKTTLRTIMSAINANEKAGVKISYQANSDSFSITSTQKGASGSVEIGKNGVLTDFEKLLFGKRNDDGTISNTINGNTVDGQDAIILVDFDGEGGAEAMEISRGTNSFSLNGLNIAVNGTFGYEKDELNELQYVEGTEAVKFDASVDTDKIVTAIKSMIDDYNELVEASNSAITEKRNRTYAPLTDEQKADMSESEIASWEEKAKSGMLYGDSDVTSLTNDLRYIFMNMGSNGFSLSDIGITVSSNWQENGKISLDETKLKSALAEDADSVKALFTEASTEGKLTTGGIMTRMKALTDKYAATTGATKGILVEKAGNSKSPTSLLSNRLQKQMDDIDKIISRLEDKLKTERTRYQKQFTQLETLMQKLNSQSSWLYDYSS</sequence>
<feature type="coiled-coil region" evidence="5">
    <location>
        <begin position="755"/>
        <end position="800"/>
    </location>
</feature>
<comment type="similarity">
    <text evidence="1 5">Belongs to the FliD family.</text>
</comment>
<comment type="function">
    <text evidence="5">Required for morphogenesis and for the elongation of the flagellar filament by facilitating polymerization of the flagellin monomers at the tip of growing filament. Forms a capping structure, which prevents flagellin subunits (transported through the central channel of the flagellum) from leaking out without polymerization at the distal end.</text>
</comment>
<keyword evidence="8" id="KW-0966">Cell projection</keyword>
<keyword evidence="8" id="KW-0282">Flagellum</keyword>
<protein>
    <recommendedName>
        <fullName evidence="5">Flagellar hook-associated protein 2</fullName>
        <shortName evidence="5">HAP2</shortName>
    </recommendedName>
    <alternativeName>
        <fullName evidence="5">Flagellar cap protein</fullName>
    </alternativeName>
</protein>
<evidence type="ECO:0000256" key="5">
    <source>
        <dbReference type="RuleBase" id="RU362066"/>
    </source>
</evidence>
<keyword evidence="3 5" id="KW-0175">Coiled coil</keyword>
<dbReference type="STRING" id="36847.CLNEO_06740"/>
<feature type="domain" description="Flagellar hook-associated protein 2 C-terminal" evidence="7">
    <location>
        <begin position="510"/>
        <end position="799"/>
    </location>
</feature>
<evidence type="ECO:0000313" key="8">
    <source>
        <dbReference type="EMBL" id="KXL54563.1"/>
    </source>
</evidence>
<evidence type="ECO:0000313" key="9">
    <source>
        <dbReference type="Proteomes" id="UP000070539"/>
    </source>
</evidence>
<evidence type="ECO:0000256" key="4">
    <source>
        <dbReference type="ARBA" id="ARBA00023143"/>
    </source>
</evidence>
<keyword evidence="9" id="KW-1185">Reference proteome</keyword>
<dbReference type="PANTHER" id="PTHR30288">
    <property type="entry name" value="FLAGELLAR CAP/ASSEMBLY PROTEIN FLID"/>
    <property type="match status" value="1"/>
</dbReference>
<comment type="caution">
    <text evidence="8">The sequence shown here is derived from an EMBL/GenBank/DDBJ whole genome shotgun (WGS) entry which is preliminary data.</text>
</comment>
<dbReference type="EMBL" id="LRVM01000001">
    <property type="protein sequence ID" value="KXL54563.1"/>
    <property type="molecule type" value="Genomic_DNA"/>
</dbReference>
<dbReference type="InterPro" id="IPR040026">
    <property type="entry name" value="FliD"/>
</dbReference>
<dbReference type="GO" id="GO:0007155">
    <property type="term" value="P:cell adhesion"/>
    <property type="evidence" value="ECO:0007669"/>
    <property type="project" value="InterPro"/>
</dbReference>
<dbReference type="InterPro" id="IPR010809">
    <property type="entry name" value="FliD_C"/>
</dbReference>
<dbReference type="AlphaFoldDB" id="A0A136WJE1"/>
<comment type="subcellular location">
    <subcellularLocation>
        <location evidence="5">Secreted</location>
    </subcellularLocation>
    <subcellularLocation>
        <location evidence="5">Bacterial flagellum</location>
    </subcellularLocation>
</comment>
<feature type="domain" description="Flagellar hook-associated protein 2 N-terminal" evidence="6">
    <location>
        <begin position="29"/>
        <end position="132"/>
    </location>
</feature>
<dbReference type="Proteomes" id="UP000070539">
    <property type="component" value="Unassembled WGS sequence"/>
</dbReference>
<evidence type="ECO:0000259" key="7">
    <source>
        <dbReference type="Pfam" id="PF07195"/>
    </source>
</evidence>
<proteinExistence type="inferred from homology"/>
<keyword evidence="4 5" id="KW-0975">Bacterial flagellum</keyword>
<evidence type="ECO:0000259" key="6">
    <source>
        <dbReference type="Pfam" id="PF02465"/>
    </source>
</evidence>
<gene>
    <name evidence="8" type="primary">fliD</name>
    <name evidence="8" type="ORF">CLNEO_06740</name>
</gene>
<evidence type="ECO:0000256" key="1">
    <source>
        <dbReference type="ARBA" id="ARBA00009764"/>
    </source>
</evidence>
<dbReference type="PANTHER" id="PTHR30288:SF0">
    <property type="entry name" value="FLAGELLAR HOOK-ASSOCIATED PROTEIN 2"/>
    <property type="match status" value="1"/>
</dbReference>
<reference evidence="8 9" key="1">
    <citation type="submission" date="2016-01" db="EMBL/GenBank/DDBJ databases">
        <title>Genome sequence of Clostridium neopropionicum X4, DSM-3847.</title>
        <authorList>
            <person name="Poehlein A."/>
            <person name="Beck M.H."/>
            <person name="Bengelsdorf F.R."/>
            <person name="Daniel R."/>
            <person name="Duerre P."/>
        </authorList>
    </citation>
    <scope>NUCLEOTIDE SEQUENCE [LARGE SCALE GENOMIC DNA]</scope>
    <source>
        <strain evidence="8 9">DSM-3847</strain>
    </source>
</reference>
<dbReference type="GO" id="GO:0071973">
    <property type="term" value="P:bacterial-type flagellum-dependent cell motility"/>
    <property type="evidence" value="ECO:0007669"/>
    <property type="project" value="TreeGrafter"/>
</dbReference>
<dbReference type="Pfam" id="PF07195">
    <property type="entry name" value="FliD_C"/>
    <property type="match status" value="1"/>
</dbReference>